<feature type="signal peptide" evidence="1">
    <location>
        <begin position="1"/>
        <end position="23"/>
    </location>
</feature>
<dbReference type="AlphaFoldDB" id="A0A399CWG3"/>
<gene>
    <name evidence="2" type="ORF">D1164_17080</name>
</gene>
<dbReference type="EMBL" id="QWET01000014">
    <property type="protein sequence ID" value="RIH64044.1"/>
    <property type="molecule type" value="Genomic_DNA"/>
</dbReference>
<keyword evidence="1" id="KW-0732">Signal</keyword>
<accession>A0A399CWG3</accession>
<organism evidence="2 3">
    <name type="scientific">Mariniphaga sediminis</name>
    <dbReference type="NCBI Taxonomy" id="1628158"/>
    <lineage>
        <taxon>Bacteria</taxon>
        <taxon>Pseudomonadati</taxon>
        <taxon>Bacteroidota</taxon>
        <taxon>Bacteroidia</taxon>
        <taxon>Marinilabiliales</taxon>
        <taxon>Prolixibacteraceae</taxon>
        <taxon>Mariniphaga</taxon>
    </lineage>
</organism>
<evidence type="ECO:0008006" key="4">
    <source>
        <dbReference type="Google" id="ProtNLM"/>
    </source>
</evidence>
<dbReference type="Proteomes" id="UP000266441">
    <property type="component" value="Unassembled WGS sequence"/>
</dbReference>
<protein>
    <recommendedName>
        <fullName evidence="4">DUF4402 domain-containing protein</fullName>
    </recommendedName>
</protein>
<feature type="chain" id="PRO_5017313761" description="DUF4402 domain-containing protein" evidence="1">
    <location>
        <begin position="24"/>
        <end position="187"/>
    </location>
</feature>
<reference evidence="2 3" key="1">
    <citation type="journal article" date="2015" name="Int. J. Syst. Evol. Microbiol.">
        <title>Mariniphaga sediminis sp. nov., isolated from coastal sediment.</title>
        <authorList>
            <person name="Wang F.Q."/>
            <person name="Shen Q.Y."/>
            <person name="Chen G.J."/>
            <person name="Du Z.J."/>
        </authorList>
    </citation>
    <scope>NUCLEOTIDE SEQUENCE [LARGE SCALE GENOMIC DNA]</scope>
    <source>
        <strain evidence="2 3">SY21</strain>
    </source>
</reference>
<comment type="caution">
    <text evidence="2">The sequence shown here is derived from an EMBL/GenBank/DDBJ whole genome shotgun (WGS) entry which is preliminary data.</text>
</comment>
<evidence type="ECO:0000313" key="2">
    <source>
        <dbReference type="EMBL" id="RIH64044.1"/>
    </source>
</evidence>
<name>A0A399CWG3_9BACT</name>
<evidence type="ECO:0000256" key="1">
    <source>
        <dbReference type="SAM" id="SignalP"/>
    </source>
</evidence>
<sequence length="187" mass="20289">MHYMFLKYGLRFLFLLMPVCAFSQWDNGQVSVFFSMPEVALVDIEPGVNNRIHFTLSASTESGSQPVIEESADETLWINYSSALAGQQGSRSVTAELSQGALPEGLRLYLEASDYTGGGDGQVGQPAGKIELSNQPRPVITGIGNCYTGDGIQNGHRLTFSIEISDYANMAAAGQFNFVVLYTLTDN</sequence>
<evidence type="ECO:0000313" key="3">
    <source>
        <dbReference type="Proteomes" id="UP000266441"/>
    </source>
</evidence>
<keyword evidence="3" id="KW-1185">Reference proteome</keyword>
<proteinExistence type="predicted"/>